<dbReference type="EnsemblPlants" id="AET6Gv20656300.4">
    <property type="protein sequence ID" value="AET6Gv20656300.4"/>
    <property type="gene ID" value="AET6Gv20656300"/>
</dbReference>
<evidence type="ECO:0000313" key="3">
    <source>
        <dbReference type="Proteomes" id="UP000015105"/>
    </source>
</evidence>
<reference evidence="2" key="5">
    <citation type="journal article" date="2021" name="G3 (Bethesda)">
        <title>Aegilops tauschii genome assembly Aet v5.0 features greater sequence contiguity and improved annotation.</title>
        <authorList>
            <person name="Wang L."/>
            <person name="Zhu T."/>
            <person name="Rodriguez J.C."/>
            <person name="Deal K.R."/>
            <person name="Dubcovsky J."/>
            <person name="McGuire P.E."/>
            <person name="Lux T."/>
            <person name="Spannagl M."/>
            <person name="Mayer K.F.X."/>
            <person name="Baldrich P."/>
            <person name="Meyers B.C."/>
            <person name="Huo N."/>
            <person name="Gu Y.Q."/>
            <person name="Zhou H."/>
            <person name="Devos K.M."/>
            <person name="Bennetzen J.L."/>
            <person name="Unver T."/>
            <person name="Budak H."/>
            <person name="Gulick P.J."/>
            <person name="Galiba G."/>
            <person name="Kalapos B."/>
            <person name="Nelson D.R."/>
            <person name="Li P."/>
            <person name="You F.M."/>
            <person name="Luo M.C."/>
            <person name="Dvorak J."/>
        </authorList>
    </citation>
    <scope>NUCLEOTIDE SEQUENCE [LARGE SCALE GENOMIC DNA]</scope>
    <source>
        <strain evidence="2">cv. AL8/78</strain>
    </source>
</reference>
<accession>A0A453P9A2</accession>
<reference evidence="3" key="2">
    <citation type="journal article" date="2017" name="Nat. Plants">
        <title>The Aegilops tauschii genome reveals multiple impacts of transposons.</title>
        <authorList>
            <person name="Zhao G."/>
            <person name="Zou C."/>
            <person name="Li K."/>
            <person name="Wang K."/>
            <person name="Li T."/>
            <person name="Gao L."/>
            <person name="Zhang X."/>
            <person name="Wang H."/>
            <person name="Yang Z."/>
            <person name="Liu X."/>
            <person name="Jiang W."/>
            <person name="Mao L."/>
            <person name="Kong X."/>
            <person name="Jiao Y."/>
            <person name="Jia J."/>
        </authorList>
    </citation>
    <scope>NUCLEOTIDE SEQUENCE [LARGE SCALE GENOMIC DNA]</scope>
    <source>
        <strain evidence="3">cv. AL8/78</strain>
    </source>
</reference>
<reference evidence="2" key="4">
    <citation type="submission" date="2019-03" db="UniProtKB">
        <authorList>
            <consortium name="EnsemblPlants"/>
        </authorList>
    </citation>
    <scope>IDENTIFICATION</scope>
</reference>
<dbReference type="Proteomes" id="UP000015105">
    <property type="component" value="Chromosome 6D"/>
</dbReference>
<sequence length="116" mass="13049">MLGLPSTPPRRQTAPSSCASPSTRIGRRDSTAACCRDPPSSMRGMKPRSASVPFQSAPAPERCPQKAVRHQRCRHRPIRRDPDLGFPSEHLERGAATCHNDASRRERRHTRRHRPP</sequence>
<name>A0A453P9A2_AEGTS</name>
<proteinExistence type="predicted"/>
<evidence type="ECO:0000256" key="1">
    <source>
        <dbReference type="SAM" id="MobiDB-lite"/>
    </source>
</evidence>
<feature type="compositionally biased region" description="Basic residues" evidence="1">
    <location>
        <begin position="105"/>
        <end position="116"/>
    </location>
</feature>
<feature type="compositionally biased region" description="Basic and acidic residues" evidence="1">
    <location>
        <begin position="79"/>
        <end position="93"/>
    </location>
</feature>
<protein>
    <submittedName>
        <fullName evidence="2">Uncharacterized protein</fullName>
    </submittedName>
</protein>
<feature type="compositionally biased region" description="Basic residues" evidence="1">
    <location>
        <begin position="67"/>
        <end position="78"/>
    </location>
</feature>
<reference evidence="3" key="1">
    <citation type="journal article" date="2014" name="Science">
        <title>Ancient hybridizations among the ancestral genomes of bread wheat.</title>
        <authorList>
            <consortium name="International Wheat Genome Sequencing Consortium,"/>
            <person name="Marcussen T."/>
            <person name="Sandve S.R."/>
            <person name="Heier L."/>
            <person name="Spannagl M."/>
            <person name="Pfeifer M."/>
            <person name="Jakobsen K.S."/>
            <person name="Wulff B.B."/>
            <person name="Steuernagel B."/>
            <person name="Mayer K.F."/>
            <person name="Olsen O.A."/>
        </authorList>
    </citation>
    <scope>NUCLEOTIDE SEQUENCE [LARGE SCALE GENOMIC DNA]</scope>
    <source>
        <strain evidence="3">cv. AL8/78</strain>
    </source>
</reference>
<keyword evidence="3" id="KW-1185">Reference proteome</keyword>
<feature type="region of interest" description="Disordered" evidence="1">
    <location>
        <begin position="1"/>
        <end position="116"/>
    </location>
</feature>
<reference evidence="2" key="3">
    <citation type="journal article" date="2017" name="Nature">
        <title>Genome sequence of the progenitor of the wheat D genome Aegilops tauschii.</title>
        <authorList>
            <person name="Luo M.C."/>
            <person name="Gu Y.Q."/>
            <person name="Puiu D."/>
            <person name="Wang H."/>
            <person name="Twardziok S.O."/>
            <person name="Deal K.R."/>
            <person name="Huo N."/>
            <person name="Zhu T."/>
            <person name="Wang L."/>
            <person name="Wang Y."/>
            <person name="McGuire P.E."/>
            <person name="Liu S."/>
            <person name="Long H."/>
            <person name="Ramasamy R.K."/>
            <person name="Rodriguez J.C."/>
            <person name="Van S.L."/>
            <person name="Yuan L."/>
            <person name="Wang Z."/>
            <person name="Xia Z."/>
            <person name="Xiao L."/>
            <person name="Anderson O.D."/>
            <person name="Ouyang S."/>
            <person name="Liang Y."/>
            <person name="Zimin A.V."/>
            <person name="Pertea G."/>
            <person name="Qi P."/>
            <person name="Bennetzen J.L."/>
            <person name="Dai X."/>
            <person name="Dawson M.W."/>
            <person name="Muller H.G."/>
            <person name="Kugler K."/>
            <person name="Rivarola-Duarte L."/>
            <person name="Spannagl M."/>
            <person name="Mayer K.F.X."/>
            <person name="Lu F.H."/>
            <person name="Bevan M.W."/>
            <person name="Leroy P."/>
            <person name="Li P."/>
            <person name="You F.M."/>
            <person name="Sun Q."/>
            <person name="Liu Z."/>
            <person name="Lyons E."/>
            <person name="Wicker T."/>
            <person name="Salzberg S.L."/>
            <person name="Devos K.M."/>
            <person name="Dvorak J."/>
        </authorList>
    </citation>
    <scope>NUCLEOTIDE SEQUENCE [LARGE SCALE GENOMIC DNA]</scope>
    <source>
        <strain evidence="2">cv. AL8/78</strain>
    </source>
</reference>
<dbReference type="Gramene" id="AET6Gv20656300.4">
    <property type="protein sequence ID" value="AET6Gv20656300.4"/>
    <property type="gene ID" value="AET6Gv20656300"/>
</dbReference>
<organism evidence="2 3">
    <name type="scientific">Aegilops tauschii subsp. strangulata</name>
    <name type="common">Goatgrass</name>
    <dbReference type="NCBI Taxonomy" id="200361"/>
    <lineage>
        <taxon>Eukaryota</taxon>
        <taxon>Viridiplantae</taxon>
        <taxon>Streptophyta</taxon>
        <taxon>Embryophyta</taxon>
        <taxon>Tracheophyta</taxon>
        <taxon>Spermatophyta</taxon>
        <taxon>Magnoliopsida</taxon>
        <taxon>Liliopsida</taxon>
        <taxon>Poales</taxon>
        <taxon>Poaceae</taxon>
        <taxon>BOP clade</taxon>
        <taxon>Pooideae</taxon>
        <taxon>Triticodae</taxon>
        <taxon>Triticeae</taxon>
        <taxon>Triticinae</taxon>
        <taxon>Aegilops</taxon>
    </lineage>
</organism>
<evidence type="ECO:0000313" key="2">
    <source>
        <dbReference type="EnsemblPlants" id="AET6Gv20656300.4"/>
    </source>
</evidence>
<dbReference type="AlphaFoldDB" id="A0A453P9A2"/>
<feature type="compositionally biased region" description="Polar residues" evidence="1">
    <location>
        <begin position="9"/>
        <end position="23"/>
    </location>
</feature>